<accession>A0A0F7WVE5</accession>
<proteinExistence type="predicted"/>
<sequence>MEIIQSFCFEHVDTPPLLMETFQLLEKILLHFDKFSELPSPFVLSISYE</sequence>
<evidence type="ECO:0000313" key="1">
    <source>
        <dbReference type="EMBL" id="CRI44070.1"/>
    </source>
</evidence>
<gene>
    <name evidence="1" type="ORF">BN1224_H12_EV_00090</name>
    <name evidence="2" type="ORF">BN1224_YK41_BX_00190</name>
</gene>
<dbReference type="EMBL" id="LN847200">
    <property type="protein sequence ID" value="CRI44070.1"/>
    <property type="molecule type" value="Genomic_DNA"/>
</dbReference>
<dbReference type="EMBL" id="LN849049">
    <property type="protein sequence ID" value="CRI73501.1"/>
    <property type="molecule type" value="Genomic_DNA"/>
</dbReference>
<evidence type="ECO:0000313" key="2">
    <source>
        <dbReference type="EMBL" id="CRI73501.1"/>
    </source>
</evidence>
<reference evidence="1" key="1">
    <citation type="submission" date="2015-05" db="EMBL/GenBank/DDBJ databases">
        <authorList>
            <person name="Rattei Thomas"/>
        </authorList>
    </citation>
    <scope>NUCLEOTIDE SEQUENCE</scope>
    <source>
        <strain evidence="1">H12</strain>
        <strain evidence="2">YK41</strain>
    </source>
</reference>
<dbReference type="AlphaFoldDB" id="A0A0F7WVE5"/>
<name>A0A0F7WVE5_CHLPN</name>
<protein>
    <submittedName>
        <fullName evidence="1">Uncharacterized protein</fullName>
    </submittedName>
</protein>
<organism evidence="1">
    <name type="scientific">Chlamydia pneumoniae</name>
    <name type="common">Chlamydophila pneumoniae</name>
    <dbReference type="NCBI Taxonomy" id="83558"/>
    <lineage>
        <taxon>Bacteria</taxon>
        <taxon>Pseudomonadati</taxon>
        <taxon>Chlamydiota</taxon>
        <taxon>Chlamydiia</taxon>
        <taxon>Chlamydiales</taxon>
        <taxon>Chlamydiaceae</taxon>
        <taxon>Chlamydia/Chlamydophila group</taxon>
        <taxon>Chlamydia</taxon>
    </lineage>
</organism>